<evidence type="ECO:0000259" key="3">
    <source>
        <dbReference type="PROSITE" id="PS51832"/>
    </source>
</evidence>
<feature type="domain" description="HD-GYP" evidence="3">
    <location>
        <begin position="141"/>
        <end position="342"/>
    </location>
</feature>
<evidence type="ECO:0000313" key="4">
    <source>
        <dbReference type="EMBL" id="SDZ80091.1"/>
    </source>
</evidence>
<reference evidence="4 5" key="1">
    <citation type="submission" date="2016-10" db="EMBL/GenBank/DDBJ databases">
        <authorList>
            <person name="de Groot N.N."/>
        </authorList>
    </citation>
    <scope>NUCLEOTIDE SEQUENCE [LARGE SCALE GENOMIC DNA]</scope>
    <source>
        <strain evidence="4 5">DSM 7343</strain>
    </source>
</reference>
<dbReference type="Proteomes" id="UP000199409">
    <property type="component" value="Unassembled WGS sequence"/>
</dbReference>
<dbReference type="PANTHER" id="PTHR45228">
    <property type="entry name" value="CYCLIC DI-GMP PHOSPHODIESTERASE TM_0186-RELATED"/>
    <property type="match status" value="1"/>
</dbReference>
<dbReference type="EMBL" id="FNQN01000001">
    <property type="protein sequence ID" value="SDZ80091.1"/>
    <property type="molecule type" value="Genomic_DNA"/>
</dbReference>
<dbReference type="CDD" id="cd00077">
    <property type="entry name" value="HDc"/>
    <property type="match status" value="1"/>
</dbReference>
<dbReference type="OrthoDB" id="9776250at2"/>
<proteinExistence type="predicted"/>
<keyword evidence="5" id="KW-1185">Reference proteome</keyword>
<dbReference type="SUPFAM" id="SSF52172">
    <property type="entry name" value="CheY-like"/>
    <property type="match status" value="1"/>
</dbReference>
<dbReference type="InterPro" id="IPR003607">
    <property type="entry name" value="HD/PDEase_dom"/>
</dbReference>
<feature type="domain" description="Response regulatory" evidence="2">
    <location>
        <begin position="5"/>
        <end position="121"/>
    </location>
</feature>
<dbReference type="InterPro" id="IPR011006">
    <property type="entry name" value="CheY-like_superfamily"/>
</dbReference>
<name>A0A1H3VZI1_9BACT</name>
<organism evidence="4 5">
    <name type="scientific">Desulfuromusa kysingii</name>
    <dbReference type="NCBI Taxonomy" id="37625"/>
    <lineage>
        <taxon>Bacteria</taxon>
        <taxon>Pseudomonadati</taxon>
        <taxon>Thermodesulfobacteriota</taxon>
        <taxon>Desulfuromonadia</taxon>
        <taxon>Desulfuromonadales</taxon>
        <taxon>Geopsychrobacteraceae</taxon>
        <taxon>Desulfuromusa</taxon>
    </lineage>
</organism>
<dbReference type="PROSITE" id="PS51832">
    <property type="entry name" value="HD_GYP"/>
    <property type="match status" value="1"/>
</dbReference>
<dbReference type="AlphaFoldDB" id="A0A1H3VZI1"/>
<dbReference type="InterPro" id="IPR037522">
    <property type="entry name" value="HD_GYP_dom"/>
</dbReference>
<dbReference type="Gene3D" id="3.40.50.2300">
    <property type="match status" value="1"/>
</dbReference>
<dbReference type="RefSeq" id="WP_092344231.1">
    <property type="nucleotide sequence ID" value="NZ_FNQN01000001.1"/>
</dbReference>
<dbReference type="SUPFAM" id="SSF109604">
    <property type="entry name" value="HD-domain/PDEase-like"/>
    <property type="match status" value="1"/>
</dbReference>
<dbReference type="PROSITE" id="PS50110">
    <property type="entry name" value="RESPONSE_REGULATORY"/>
    <property type="match status" value="1"/>
</dbReference>
<dbReference type="GO" id="GO:0000160">
    <property type="term" value="P:phosphorelay signal transduction system"/>
    <property type="evidence" value="ECO:0007669"/>
    <property type="project" value="InterPro"/>
</dbReference>
<dbReference type="InterPro" id="IPR052020">
    <property type="entry name" value="Cyclic_di-GMP/3'3'-cGAMP_PDE"/>
</dbReference>
<feature type="modified residue" description="4-aspartylphosphate" evidence="1">
    <location>
        <position position="54"/>
    </location>
</feature>
<gene>
    <name evidence="4" type="ORF">SAMN05660420_00378</name>
</gene>
<dbReference type="PANTHER" id="PTHR45228:SF5">
    <property type="entry name" value="CYCLIC DI-GMP PHOSPHODIESTERASE VC_1348-RELATED"/>
    <property type="match status" value="1"/>
</dbReference>
<evidence type="ECO:0000259" key="2">
    <source>
        <dbReference type="PROSITE" id="PS50110"/>
    </source>
</evidence>
<dbReference type="InterPro" id="IPR001789">
    <property type="entry name" value="Sig_transdc_resp-reg_receiver"/>
</dbReference>
<evidence type="ECO:0000256" key="1">
    <source>
        <dbReference type="PROSITE-ProRule" id="PRU00169"/>
    </source>
</evidence>
<keyword evidence="1" id="KW-0597">Phosphoprotein</keyword>
<dbReference type="Gene3D" id="1.10.3210.10">
    <property type="entry name" value="Hypothetical protein af1432"/>
    <property type="match status" value="1"/>
</dbReference>
<dbReference type="Pfam" id="PF13487">
    <property type="entry name" value="HD_5"/>
    <property type="match status" value="1"/>
</dbReference>
<dbReference type="SMART" id="SM00471">
    <property type="entry name" value="HDc"/>
    <property type="match status" value="1"/>
</dbReference>
<sequence>MGKPKILVVDDSRANVLILNEVLQDSYSVMAATSGLEALELVHDNESPDIILLDVVMPEMDGYETCRHLKADEKTAKIPVLFVTDKDEVEDEAKGLDLGAVDYIIKPISPPILLARVRNHLDLKRHQNKLEDLVIKRTMQLKEGYVDTILRLTLASEFKDEDTGKHVKRISFYTKTLAERMGFEPTYCEQIYFASLMHDIGKVAIPDAILLKEGPLDEQEWKIMKTHAEVGAKILGDSKSPYLQMAEEIARYHHERWDGGGYPYGIKGEAIPMTARIMNIADQYDALRSQRPYKPAFDHKKAVSIITQGDGRTLPEHFDPEVLSAFVRLTDTFADIFETHKDK</sequence>
<protein>
    <submittedName>
        <fullName evidence="4">Putative two-component system response regulator</fullName>
    </submittedName>
</protein>
<evidence type="ECO:0000313" key="5">
    <source>
        <dbReference type="Proteomes" id="UP000199409"/>
    </source>
</evidence>
<dbReference type="STRING" id="37625.SAMN05660420_00378"/>
<dbReference type="SMART" id="SM00448">
    <property type="entry name" value="REC"/>
    <property type="match status" value="1"/>
</dbReference>
<dbReference type="Pfam" id="PF00072">
    <property type="entry name" value="Response_reg"/>
    <property type="match status" value="1"/>
</dbReference>
<accession>A0A1H3VZI1</accession>